<proteinExistence type="predicted"/>
<dbReference type="AlphaFoldDB" id="A0A8J2T7B4"/>
<dbReference type="Proteomes" id="UP000019375">
    <property type="component" value="Unassembled WGS sequence"/>
</dbReference>
<gene>
    <name evidence="3" type="ORF">BN860_04236g</name>
</gene>
<keyword evidence="1" id="KW-0175">Coiled coil</keyword>
<evidence type="ECO:0000313" key="4">
    <source>
        <dbReference type="Proteomes" id="UP000019375"/>
    </source>
</evidence>
<feature type="region of interest" description="Disordered" evidence="2">
    <location>
        <begin position="119"/>
        <end position="170"/>
    </location>
</feature>
<keyword evidence="4" id="KW-1185">Reference proteome</keyword>
<dbReference type="EMBL" id="HG316459">
    <property type="protein sequence ID" value="CDF90251.1"/>
    <property type="molecule type" value="Genomic_DNA"/>
</dbReference>
<feature type="region of interest" description="Disordered" evidence="2">
    <location>
        <begin position="208"/>
        <end position="233"/>
    </location>
</feature>
<evidence type="ECO:0000256" key="2">
    <source>
        <dbReference type="SAM" id="MobiDB-lite"/>
    </source>
</evidence>
<evidence type="ECO:0000256" key="1">
    <source>
        <dbReference type="SAM" id="Coils"/>
    </source>
</evidence>
<feature type="compositionally biased region" description="Low complexity" evidence="2">
    <location>
        <begin position="23"/>
        <end position="34"/>
    </location>
</feature>
<organism evidence="3 4">
    <name type="scientific">Zygosaccharomyces bailii (strain CLIB 213 / ATCC 58445 / CBS 680 / BCRC 21525 / NBRC 1098 / NCYC 1416 / NRRL Y-2227)</name>
    <dbReference type="NCBI Taxonomy" id="1333698"/>
    <lineage>
        <taxon>Eukaryota</taxon>
        <taxon>Fungi</taxon>
        <taxon>Dikarya</taxon>
        <taxon>Ascomycota</taxon>
        <taxon>Saccharomycotina</taxon>
        <taxon>Saccharomycetes</taxon>
        <taxon>Saccharomycetales</taxon>
        <taxon>Saccharomycetaceae</taxon>
        <taxon>Zygosaccharomyces</taxon>
    </lineage>
</organism>
<sequence length="233" mass="26200">MSQPNTNQRVGLQKMSLVDKQSRSSIDGESASSDSARKQGLQLSIALDASPDRSSSGLNEQEMLYALAAKKRQIVELEHELRLARRDLKQLETQYRSVMEPPQSQLQSWHDKVQRTLENNRGQLTNPLSSLLGYGSEAGKRPPPPPPPRRDSGSTTKSVGGNASSSGGFLQSIVDKFQEFRVDEEEEEEFDKTQNKQMNDFYLKEKHDYDDEEEIEEEETGGTLLGGAAHYRR</sequence>
<reference evidence="4" key="1">
    <citation type="journal article" date="2013" name="Genome Announc.">
        <title>Genome sequence of the food spoilage yeast Zygosaccharomyces bailii CLIB 213(T).</title>
        <authorList>
            <person name="Galeote V."/>
            <person name="Bigey F."/>
            <person name="Devillers H."/>
            <person name="Neuveglise C."/>
            <person name="Dequin S."/>
        </authorList>
    </citation>
    <scope>NUCLEOTIDE SEQUENCE [LARGE SCALE GENOMIC DNA]</scope>
    <source>
        <strain evidence="4">CLIB 213 / ATCC 58445 / CBS 680 / CCRC 21525 / NBRC 1098 / NCYC 1416 / NRRL Y-2227</strain>
    </source>
</reference>
<evidence type="ECO:0000313" key="3">
    <source>
        <dbReference type="EMBL" id="CDF90251.1"/>
    </source>
</evidence>
<name>A0A8J2T7B4_ZYGB2</name>
<feature type="coiled-coil region" evidence="1">
    <location>
        <begin position="67"/>
        <end position="94"/>
    </location>
</feature>
<dbReference type="OrthoDB" id="4061731at2759"/>
<feature type="compositionally biased region" description="Polar residues" evidence="2">
    <location>
        <begin position="1"/>
        <end position="10"/>
    </location>
</feature>
<accession>A0A8J2T7B4</accession>
<protein>
    <submittedName>
        <fullName evidence="3">ZYBA0S06-04236g1_1</fullName>
    </submittedName>
</protein>
<feature type="compositionally biased region" description="Polar residues" evidence="2">
    <location>
        <begin position="119"/>
        <end position="129"/>
    </location>
</feature>
<feature type="region of interest" description="Disordered" evidence="2">
    <location>
        <begin position="1"/>
        <end position="57"/>
    </location>
</feature>
<feature type="compositionally biased region" description="Acidic residues" evidence="2">
    <location>
        <begin position="210"/>
        <end position="220"/>
    </location>
</feature>
<feature type="compositionally biased region" description="Polar residues" evidence="2">
    <location>
        <begin position="153"/>
        <end position="169"/>
    </location>
</feature>